<evidence type="ECO:0000259" key="13">
    <source>
        <dbReference type="SMART" id="SM00849"/>
    </source>
</evidence>
<protein>
    <recommendedName>
        <fullName evidence="11">Protein artemis</fullName>
    </recommendedName>
    <alternativeName>
        <fullName evidence="12">DNA cross-link repair 1C protein</fullName>
    </alternativeName>
</protein>
<evidence type="ECO:0000256" key="10">
    <source>
        <dbReference type="ARBA" id="ARBA00023242"/>
    </source>
</evidence>
<keyword evidence="9" id="KW-0234">DNA repair</keyword>
<organism evidence="14">
    <name type="scientific">Panstrongylus megistus</name>
    <dbReference type="NCBI Taxonomy" id="65343"/>
    <lineage>
        <taxon>Eukaryota</taxon>
        <taxon>Metazoa</taxon>
        <taxon>Ecdysozoa</taxon>
        <taxon>Arthropoda</taxon>
        <taxon>Hexapoda</taxon>
        <taxon>Insecta</taxon>
        <taxon>Pterygota</taxon>
        <taxon>Neoptera</taxon>
        <taxon>Paraneoptera</taxon>
        <taxon>Hemiptera</taxon>
        <taxon>Heteroptera</taxon>
        <taxon>Panheteroptera</taxon>
        <taxon>Cimicomorpha</taxon>
        <taxon>Reduviidae</taxon>
        <taxon>Triatominae</taxon>
        <taxon>Panstrongylus</taxon>
    </lineage>
</organism>
<evidence type="ECO:0000256" key="7">
    <source>
        <dbReference type="ARBA" id="ARBA00022839"/>
    </source>
</evidence>
<comment type="similarity">
    <text evidence="2">Belongs to the DNA repair metallo-beta-lactamase (DRMBL) family.</text>
</comment>
<evidence type="ECO:0000256" key="11">
    <source>
        <dbReference type="ARBA" id="ARBA00039759"/>
    </source>
</evidence>
<dbReference type="GO" id="GO:0036297">
    <property type="term" value="P:interstrand cross-link repair"/>
    <property type="evidence" value="ECO:0007669"/>
    <property type="project" value="TreeGrafter"/>
</dbReference>
<dbReference type="EMBL" id="GBGD01001924">
    <property type="protein sequence ID" value="JAC86965.1"/>
    <property type="molecule type" value="mRNA"/>
</dbReference>
<evidence type="ECO:0000256" key="2">
    <source>
        <dbReference type="ARBA" id="ARBA00010304"/>
    </source>
</evidence>
<accession>A0A069DSQ7</accession>
<sequence length="358" mass="41790">MNAFNGKLDEDGFQFCRIDHFEDFEGAKAFFLTHFHRDHMHGISSSAFNQIFKEQSDVFFYCSEITKTFIERDPEIHIPSEKIYLLEKDESVFIIHDNICVKVTPLRAGHCPGSLMFLFESYGGRVLYTGDFRLSPKDLEKSEVLFEDGHVKLNNVYLDTTFANPFYASFPTREASFNIIKEMIRRSKKLSDISYIAFLPPASVGIEYLMIELYKTFSKLIHVSDYSYHRFHSLIQPLENIITTDISLTDMHFCSFKRGDCNPCPIKVDKYKVLKIKPSALYFDVDRSEQNEFYVQEEECFFRVAYSSHCSLNELNDFIIYLQPEKITPLVIGNDCTKEMVIDMVLNWKNNEIDSNFN</sequence>
<dbReference type="GO" id="GO:0000723">
    <property type="term" value="P:telomere maintenance"/>
    <property type="evidence" value="ECO:0007669"/>
    <property type="project" value="TreeGrafter"/>
</dbReference>
<dbReference type="Gene3D" id="3.40.50.12650">
    <property type="match status" value="1"/>
</dbReference>
<keyword evidence="6 14" id="KW-0378">Hydrolase</keyword>
<evidence type="ECO:0000256" key="1">
    <source>
        <dbReference type="ARBA" id="ARBA00004123"/>
    </source>
</evidence>
<dbReference type="GO" id="GO:0006310">
    <property type="term" value="P:DNA recombination"/>
    <property type="evidence" value="ECO:0007669"/>
    <property type="project" value="UniProtKB-KW"/>
</dbReference>
<feature type="domain" description="Metallo-beta-lactamase" evidence="13">
    <location>
        <begin position="9"/>
        <end position="170"/>
    </location>
</feature>
<dbReference type="InterPro" id="IPR036866">
    <property type="entry name" value="RibonucZ/Hydroxyglut_hydro"/>
</dbReference>
<dbReference type="AlphaFoldDB" id="A0A069DSQ7"/>
<dbReference type="GO" id="GO:0003684">
    <property type="term" value="F:damaged DNA binding"/>
    <property type="evidence" value="ECO:0007669"/>
    <property type="project" value="TreeGrafter"/>
</dbReference>
<dbReference type="InterPro" id="IPR001279">
    <property type="entry name" value="Metallo-B-lactamas"/>
</dbReference>
<dbReference type="InterPro" id="IPR011084">
    <property type="entry name" value="DRMBL"/>
</dbReference>
<dbReference type="Gene3D" id="3.60.15.10">
    <property type="entry name" value="Ribonuclease Z/Hydroxyacylglutathione hydrolase-like"/>
    <property type="match status" value="1"/>
</dbReference>
<dbReference type="GO" id="GO:0004519">
    <property type="term" value="F:endonuclease activity"/>
    <property type="evidence" value="ECO:0007669"/>
    <property type="project" value="UniProtKB-KW"/>
</dbReference>
<dbReference type="GO" id="GO:0006303">
    <property type="term" value="P:double-strand break repair via nonhomologous end joining"/>
    <property type="evidence" value="ECO:0007669"/>
    <property type="project" value="TreeGrafter"/>
</dbReference>
<evidence type="ECO:0000256" key="12">
    <source>
        <dbReference type="ARBA" id="ARBA00042677"/>
    </source>
</evidence>
<evidence type="ECO:0000256" key="6">
    <source>
        <dbReference type="ARBA" id="ARBA00022801"/>
    </source>
</evidence>
<dbReference type="SUPFAM" id="SSF56281">
    <property type="entry name" value="Metallo-hydrolase/oxidoreductase"/>
    <property type="match status" value="1"/>
</dbReference>
<evidence type="ECO:0000256" key="4">
    <source>
        <dbReference type="ARBA" id="ARBA00022759"/>
    </source>
</evidence>
<reference evidence="14" key="1">
    <citation type="journal article" date="2015" name="J. Med. Entomol.">
        <title>A Deep Insight Into the Sialotranscriptome of the Chagas Disease Vector, Panstrongylus megistus (Hemiptera: Heteroptera).</title>
        <authorList>
            <person name="Ribeiro J.M."/>
            <person name="Schwarz A."/>
            <person name="Francischetti I.M."/>
        </authorList>
    </citation>
    <scope>NUCLEOTIDE SEQUENCE</scope>
    <source>
        <tissue evidence="14">Salivary glands</tissue>
    </source>
</reference>
<dbReference type="GO" id="GO:0031123">
    <property type="term" value="P:RNA 3'-end processing"/>
    <property type="evidence" value="ECO:0007669"/>
    <property type="project" value="UniProtKB-ARBA"/>
</dbReference>
<proteinExistence type="evidence at transcript level"/>
<dbReference type="Pfam" id="PF12706">
    <property type="entry name" value="Lactamase_B_2"/>
    <property type="match status" value="1"/>
</dbReference>
<evidence type="ECO:0000256" key="3">
    <source>
        <dbReference type="ARBA" id="ARBA00022722"/>
    </source>
</evidence>
<keyword evidence="5" id="KW-0227">DNA damage</keyword>
<keyword evidence="10" id="KW-0539">Nucleus</keyword>
<dbReference type="GO" id="GO:0005634">
    <property type="term" value="C:nucleus"/>
    <property type="evidence" value="ECO:0007669"/>
    <property type="project" value="UniProtKB-SubCell"/>
</dbReference>
<keyword evidence="3" id="KW-0540">Nuclease</keyword>
<keyword evidence="8" id="KW-0233">DNA recombination</keyword>
<dbReference type="PANTHER" id="PTHR23240">
    <property type="entry name" value="DNA CROSS-LINK REPAIR PROTEIN PSO2/SNM1-RELATED"/>
    <property type="match status" value="1"/>
</dbReference>
<evidence type="ECO:0000256" key="5">
    <source>
        <dbReference type="ARBA" id="ARBA00022763"/>
    </source>
</evidence>
<evidence type="ECO:0000256" key="8">
    <source>
        <dbReference type="ARBA" id="ARBA00023172"/>
    </source>
</evidence>
<keyword evidence="4" id="KW-0255">Endonuclease</keyword>
<dbReference type="GO" id="GO:0035312">
    <property type="term" value="F:5'-3' DNA exonuclease activity"/>
    <property type="evidence" value="ECO:0007669"/>
    <property type="project" value="TreeGrafter"/>
</dbReference>
<dbReference type="PANTHER" id="PTHR23240:SF8">
    <property type="entry name" value="PROTEIN ARTEMIS"/>
    <property type="match status" value="1"/>
</dbReference>
<keyword evidence="7" id="KW-0269">Exonuclease</keyword>
<name>A0A069DSQ7_9HEMI</name>
<dbReference type="SMART" id="SM00849">
    <property type="entry name" value="Lactamase_B"/>
    <property type="match status" value="1"/>
</dbReference>
<evidence type="ECO:0000313" key="14">
    <source>
        <dbReference type="EMBL" id="JAC86965.1"/>
    </source>
</evidence>
<comment type="subcellular location">
    <subcellularLocation>
        <location evidence="1">Nucleus</location>
    </subcellularLocation>
</comment>
<evidence type="ECO:0000256" key="9">
    <source>
        <dbReference type="ARBA" id="ARBA00023204"/>
    </source>
</evidence>
<dbReference type="Pfam" id="PF07522">
    <property type="entry name" value="DRMBL"/>
    <property type="match status" value="1"/>
</dbReference>